<name>A0A4R4DY93_9BACT</name>
<keyword evidence="3" id="KW-1185">Reference proteome</keyword>
<dbReference type="EMBL" id="SKFH01000016">
    <property type="protein sequence ID" value="TCZ70511.1"/>
    <property type="molecule type" value="Genomic_DNA"/>
</dbReference>
<accession>A0A4R4DY93</accession>
<evidence type="ECO:0000256" key="1">
    <source>
        <dbReference type="SAM" id="SignalP"/>
    </source>
</evidence>
<protein>
    <recommendedName>
        <fullName evidence="4">Outer membrane protein beta-barrel domain-containing protein</fullName>
    </recommendedName>
</protein>
<evidence type="ECO:0008006" key="4">
    <source>
        <dbReference type="Google" id="ProtNLM"/>
    </source>
</evidence>
<evidence type="ECO:0000313" key="2">
    <source>
        <dbReference type="EMBL" id="TCZ70511.1"/>
    </source>
</evidence>
<dbReference type="Proteomes" id="UP000295164">
    <property type="component" value="Unassembled WGS sequence"/>
</dbReference>
<organism evidence="2 3">
    <name type="scientific">Flaviaesturariibacter aridisoli</name>
    <dbReference type="NCBI Taxonomy" id="2545761"/>
    <lineage>
        <taxon>Bacteria</taxon>
        <taxon>Pseudomonadati</taxon>
        <taxon>Bacteroidota</taxon>
        <taxon>Chitinophagia</taxon>
        <taxon>Chitinophagales</taxon>
        <taxon>Chitinophagaceae</taxon>
        <taxon>Flaviaestuariibacter</taxon>
    </lineage>
</organism>
<dbReference type="AlphaFoldDB" id="A0A4R4DY93"/>
<keyword evidence="1" id="KW-0732">Signal</keyword>
<comment type="caution">
    <text evidence="2">The sequence shown here is derived from an EMBL/GenBank/DDBJ whole genome shotgun (WGS) entry which is preliminary data.</text>
</comment>
<reference evidence="2 3" key="1">
    <citation type="submission" date="2019-03" db="EMBL/GenBank/DDBJ databases">
        <authorList>
            <person name="Kim M.K.M."/>
        </authorList>
    </citation>
    <scope>NUCLEOTIDE SEQUENCE [LARGE SCALE GENOMIC DNA]</scope>
    <source>
        <strain evidence="2 3">17J68-15</strain>
    </source>
</reference>
<gene>
    <name evidence="2" type="ORF">E0486_11180</name>
</gene>
<feature type="chain" id="PRO_5020555958" description="Outer membrane protein beta-barrel domain-containing protein" evidence="1">
    <location>
        <begin position="19"/>
        <end position="166"/>
    </location>
</feature>
<evidence type="ECO:0000313" key="3">
    <source>
        <dbReference type="Proteomes" id="UP000295164"/>
    </source>
</evidence>
<feature type="signal peptide" evidence="1">
    <location>
        <begin position="1"/>
        <end position="18"/>
    </location>
</feature>
<sequence>MKRFVTLFLIVAAVSAQAQKPELRVGAALSVNQTNNGFPKTGYGGEVVATQGFGQFFRAGIGVQGYNMKEIGFVAPFFGTLGGQAGRFFFHLDPGYLPLSRTFTQNGASVQQQGGFYMGAGVKVDLPYHIYINAQYADFPITFVPGDKTRTSSAVFSLGYAFGGGK</sequence>
<proteinExistence type="predicted"/>
<dbReference type="RefSeq" id="WP_131852265.1">
    <property type="nucleotide sequence ID" value="NZ_SKFH01000016.1"/>
</dbReference>